<keyword evidence="1 3" id="KW-0560">Oxidoreductase</keyword>
<dbReference type="PANTHER" id="PTHR43353:SF3">
    <property type="entry name" value="ALDEHYDE DEHYDROGENASE-RELATED"/>
    <property type="match status" value="1"/>
</dbReference>
<evidence type="ECO:0000259" key="2">
    <source>
        <dbReference type="Pfam" id="PF00171"/>
    </source>
</evidence>
<feature type="domain" description="Aldehyde dehydrogenase" evidence="2">
    <location>
        <begin position="13"/>
        <end position="463"/>
    </location>
</feature>
<dbReference type="AlphaFoldDB" id="F0SKH7"/>
<dbReference type="InterPro" id="IPR016163">
    <property type="entry name" value="Ald_DH_C"/>
</dbReference>
<dbReference type="OrthoDB" id="9770537at2"/>
<dbReference type="CDD" id="cd07129">
    <property type="entry name" value="ALDH_KGSADH"/>
    <property type="match status" value="1"/>
</dbReference>
<dbReference type="InterPro" id="IPR016161">
    <property type="entry name" value="Ald_DH/histidinol_DH"/>
</dbReference>
<organism evidence="3 4">
    <name type="scientific">Rubinisphaera brasiliensis (strain ATCC 49424 / DSM 5305 / JCM 21570 / IAM 15109 / NBRC 103401 / IFAM 1448)</name>
    <name type="common">Planctomyces brasiliensis</name>
    <dbReference type="NCBI Taxonomy" id="756272"/>
    <lineage>
        <taxon>Bacteria</taxon>
        <taxon>Pseudomonadati</taxon>
        <taxon>Planctomycetota</taxon>
        <taxon>Planctomycetia</taxon>
        <taxon>Planctomycetales</taxon>
        <taxon>Planctomycetaceae</taxon>
        <taxon>Rubinisphaera</taxon>
    </lineage>
</organism>
<dbReference type="InterPro" id="IPR016162">
    <property type="entry name" value="Ald_DH_N"/>
</dbReference>
<dbReference type="RefSeq" id="WP_013630663.1">
    <property type="nucleotide sequence ID" value="NC_015174.1"/>
</dbReference>
<dbReference type="GO" id="GO:0004029">
    <property type="term" value="F:aldehyde dehydrogenase (NAD+) activity"/>
    <property type="evidence" value="ECO:0007669"/>
    <property type="project" value="UniProtKB-EC"/>
</dbReference>
<dbReference type="Pfam" id="PF00171">
    <property type="entry name" value="Aldedh"/>
    <property type="match status" value="1"/>
</dbReference>
<dbReference type="InterPro" id="IPR044151">
    <property type="entry name" value="ALDH_KGSADH"/>
</dbReference>
<dbReference type="SUPFAM" id="SSF53720">
    <property type="entry name" value="ALDH-like"/>
    <property type="match status" value="1"/>
</dbReference>
<proteinExistence type="predicted"/>
<dbReference type="EMBL" id="CP002546">
    <property type="protein sequence ID" value="ADY61958.1"/>
    <property type="molecule type" value="Genomic_DNA"/>
</dbReference>
<dbReference type="Gene3D" id="3.40.605.10">
    <property type="entry name" value="Aldehyde Dehydrogenase, Chain A, domain 1"/>
    <property type="match status" value="1"/>
</dbReference>
<dbReference type="HOGENOM" id="CLU_027555_0_0_0"/>
<evidence type="ECO:0000313" key="3">
    <source>
        <dbReference type="EMBL" id="ADY61958.1"/>
    </source>
</evidence>
<gene>
    <name evidence="3" type="ordered locus">Plabr_4385</name>
</gene>
<dbReference type="Gene3D" id="3.40.309.10">
    <property type="entry name" value="Aldehyde Dehydrogenase, Chain A, domain 2"/>
    <property type="match status" value="1"/>
</dbReference>
<dbReference type="PANTHER" id="PTHR43353">
    <property type="entry name" value="SUCCINATE-SEMIALDEHYDE DEHYDROGENASE, MITOCHONDRIAL"/>
    <property type="match status" value="1"/>
</dbReference>
<keyword evidence="4" id="KW-1185">Reference proteome</keyword>
<accession>F0SKH7</accession>
<dbReference type="EC" id="1.2.1.3" evidence="3"/>
<sequence>MSATAPVLINGAWIESAGTETFRAFNPQTGEEIGKAYPVSPWSEIERAVEAAHRADQITRSWPAERFAEFLDKYAAAMEANADAISELAHLETALPVSPRLKDVELPRAFNQMKTAAACARSGEWALPTIDEQNNIRSCYRSIGPVFVMGPNNFPLAINGISGQDFAAAVAAGNPVIAKGHPSHPGVTELFAQLAQQAAEECGFPAGFIQLIYHMSADDGLKVIRDARTAAVAFTGSRAGGLRIKAAADEVGIPSYLEMSSINPVFILPGAFAADSAGLAEQFKGSCLLGTGQFCTNPGLVILPPVEGVEGWISGLVEQFEAANVGPMFSDPVRQGFLDNIQKIKQAGAELLTGGKAKDGPGFYTENTLLKVSAADYLKNPEAFQQEAFGNSSLLVTTDNVDQMPAIAESVEGQLTGCVYLTDEAGDEAVYDRIEPILRRRVGRLLNNKMPTGVAVSPAMNHGGPYPATGHAGFTAVGLPASIRRFSMLCSYDNVPKHRLPALLK</sequence>
<evidence type="ECO:0000256" key="1">
    <source>
        <dbReference type="ARBA" id="ARBA00023002"/>
    </source>
</evidence>
<dbReference type="KEGG" id="pbs:Plabr_4385"/>
<evidence type="ECO:0000313" key="4">
    <source>
        <dbReference type="Proteomes" id="UP000006860"/>
    </source>
</evidence>
<reference evidence="4" key="1">
    <citation type="submission" date="2011-02" db="EMBL/GenBank/DDBJ databases">
        <title>The complete genome of Planctomyces brasiliensis DSM 5305.</title>
        <authorList>
            <person name="Lucas S."/>
            <person name="Copeland A."/>
            <person name="Lapidus A."/>
            <person name="Bruce D."/>
            <person name="Goodwin L."/>
            <person name="Pitluck S."/>
            <person name="Kyrpides N."/>
            <person name="Mavromatis K."/>
            <person name="Pagani I."/>
            <person name="Ivanova N."/>
            <person name="Ovchinnikova G."/>
            <person name="Lu M."/>
            <person name="Detter J.C."/>
            <person name="Han C."/>
            <person name="Land M."/>
            <person name="Hauser L."/>
            <person name="Markowitz V."/>
            <person name="Cheng J.-F."/>
            <person name="Hugenholtz P."/>
            <person name="Woyke T."/>
            <person name="Wu D."/>
            <person name="Tindall B."/>
            <person name="Pomrenke H.G."/>
            <person name="Brambilla E."/>
            <person name="Klenk H.-P."/>
            <person name="Eisen J.A."/>
        </authorList>
    </citation>
    <scope>NUCLEOTIDE SEQUENCE [LARGE SCALE GENOMIC DNA]</scope>
    <source>
        <strain evidence="4">ATCC 49424 / DSM 5305 / JCM 21570 / NBRC 103401 / IFAM 1448</strain>
    </source>
</reference>
<dbReference type="InterPro" id="IPR050740">
    <property type="entry name" value="Aldehyde_DH_Superfamily"/>
</dbReference>
<name>F0SKH7_RUBBR</name>
<dbReference type="STRING" id="756272.Plabr_4385"/>
<dbReference type="InterPro" id="IPR015590">
    <property type="entry name" value="Aldehyde_DH_dom"/>
</dbReference>
<dbReference type="eggNOG" id="COG1012">
    <property type="taxonomic scope" value="Bacteria"/>
</dbReference>
<protein>
    <submittedName>
        <fullName evidence="3">Aldehyde dehydrogenase (NAD(+))</fullName>
        <ecNumber evidence="3">1.2.1.3</ecNumber>
    </submittedName>
</protein>
<dbReference type="Proteomes" id="UP000006860">
    <property type="component" value="Chromosome"/>
</dbReference>